<comment type="similarity">
    <text evidence="1">Belongs to the iron-containing alcohol dehydrogenase family.</text>
</comment>
<evidence type="ECO:0000256" key="1">
    <source>
        <dbReference type="ARBA" id="ARBA00007358"/>
    </source>
</evidence>
<keyword evidence="2" id="KW-0560">Oxidoreductase</keyword>
<proteinExistence type="inferred from homology"/>
<dbReference type="STRING" id="477690.SAMN05216474_2551"/>
<feature type="domain" description="Alcohol dehydrogenase iron-type/glycerol dehydrogenase GldA" evidence="3">
    <location>
        <begin position="9"/>
        <end position="179"/>
    </location>
</feature>
<dbReference type="InterPro" id="IPR056798">
    <property type="entry name" value="ADH_Fe_C"/>
</dbReference>
<evidence type="ECO:0000259" key="3">
    <source>
        <dbReference type="Pfam" id="PF00465"/>
    </source>
</evidence>
<dbReference type="GO" id="GO:0008106">
    <property type="term" value="F:alcohol dehydrogenase (NADP+) activity"/>
    <property type="evidence" value="ECO:0007669"/>
    <property type="project" value="TreeGrafter"/>
</dbReference>
<dbReference type="PANTHER" id="PTHR43633:SF1">
    <property type="entry name" value="ALCOHOL DEHYDROGENASE YQHD"/>
    <property type="match status" value="1"/>
</dbReference>
<dbReference type="InterPro" id="IPR018211">
    <property type="entry name" value="ADH_Fe_CS"/>
</dbReference>
<dbReference type="GO" id="GO:0005829">
    <property type="term" value="C:cytosol"/>
    <property type="evidence" value="ECO:0007669"/>
    <property type="project" value="TreeGrafter"/>
</dbReference>
<dbReference type="InterPro" id="IPR044731">
    <property type="entry name" value="BDH-like"/>
</dbReference>
<dbReference type="EMBL" id="FPAS01000004">
    <property type="protein sequence ID" value="SFT82183.1"/>
    <property type="molecule type" value="Genomic_DNA"/>
</dbReference>
<accession>A0A1I7B4P1</accession>
<dbReference type="GO" id="GO:1990362">
    <property type="term" value="F:butanol dehydrogenase (NAD+) activity"/>
    <property type="evidence" value="ECO:0007669"/>
    <property type="project" value="InterPro"/>
</dbReference>
<dbReference type="RefSeq" id="WP_090250851.1">
    <property type="nucleotide sequence ID" value="NZ_FPAS01000004.1"/>
</dbReference>
<evidence type="ECO:0000259" key="4">
    <source>
        <dbReference type="Pfam" id="PF25137"/>
    </source>
</evidence>
<dbReference type="PROSITE" id="PS00913">
    <property type="entry name" value="ADH_IRON_1"/>
    <property type="match status" value="1"/>
</dbReference>
<dbReference type="Gene3D" id="3.40.50.1970">
    <property type="match status" value="1"/>
</dbReference>
<dbReference type="PANTHER" id="PTHR43633">
    <property type="entry name" value="ALCOHOL DEHYDROGENASE YQHD"/>
    <property type="match status" value="1"/>
</dbReference>
<dbReference type="Gene3D" id="1.20.1090.10">
    <property type="entry name" value="Dehydroquinate synthase-like - alpha domain"/>
    <property type="match status" value="1"/>
</dbReference>
<dbReference type="OrthoDB" id="9801156at2"/>
<organism evidence="5 6">
    <name type="scientific">Lishizhenia tianjinensis</name>
    <dbReference type="NCBI Taxonomy" id="477690"/>
    <lineage>
        <taxon>Bacteria</taxon>
        <taxon>Pseudomonadati</taxon>
        <taxon>Bacteroidota</taxon>
        <taxon>Flavobacteriia</taxon>
        <taxon>Flavobacteriales</taxon>
        <taxon>Crocinitomicaceae</taxon>
        <taxon>Lishizhenia</taxon>
    </lineage>
</organism>
<evidence type="ECO:0000313" key="6">
    <source>
        <dbReference type="Proteomes" id="UP000236454"/>
    </source>
</evidence>
<evidence type="ECO:0000313" key="5">
    <source>
        <dbReference type="EMBL" id="SFT82183.1"/>
    </source>
</evidence>
<dbReference type="CDD" id="cd08187">
    <property type="entry name" value="BDH"/>
    <property type="match status" value="1"/>
</dbReference>
<dbReference type="Proteomes" id="UP000236454">
    <property type="component" value="Unassembled WGS sequence"/>
</dbReference>
<dbReference type="FunFam" id="3.40.50.1970:FF:000003">
    <property type="entry name" value="Alcohol dehydrogenase, iron-containing"/>
    <property type="match status" value="1"/>
</dbReference>
<dbReference type="GO" id="GO:0046872">
    <property type="term" value="F:metal ion binding"/>
    <property type="evidence" value="ECO:0007669"/>
    <property type="project" value="InterPro"/>
</dbReference>
<protein>
    <submittedName>
        <fullName evidence="5">NADP-dependent alcohol dehydrogenase</fullName>
    </submittedName>
</protein>
<reference evidence="5 6" key="1">
    <citation type="submission" date="2016-10" db="EMBL/GenBank/DDBJ databases">
        <authorList>
            <person name="de Groot N.N."/>
        </authorList>
    </citation>
    <scope>NUCLEOTIDE SEQUENCE [LARGE SCALE GENOMIC DNA]</scope>
    <source>
        <strain evidence="5 6">CGMCC 1.7005</strain>
    </source>
</reference>
<dbReference type="AlphaFoldDB" id="A0A1I7B4P1"/>
<gene>
    <name evidence="5" type="ORF">SAMN05216474_2551</name>
</gene>
<keyword evidence="6" id="KW-1185">Reference proteome</keyword>
<dbReference type="InterPro" id="IPR001670">
    <property type="entry name" value="ADH_Fe/GldA"/>
</dbReference>
<dbReference type="GO" id="GO:1990002">
    <property type="term" value="F:methylglyoxal reductase (NADPH) (acetol producing) activity"/>
    <property type="evidence" value="ECO:0007669"/>
    <property type="project" value="TreeGrafter"/>
</dbReference>
<dbReference type="PROSITE" id="PS00060">
    <property type="entry name" value="ADH_IRON_2"/>
    <property type="match status" value="1"/>
</dbReference>
<dbReference type="Pfam" id="PF25137">
    <property type="entry name" value="ADH_Fe_C"/>
    <property type="match status" value="1"/>
</dbReference>
<feature type="domain" description="Fe-containing alcohol dehydrogenase-like C-terminal" evidence="4">
    <location>
        <begin position="192"/>
        <end position="362"/>
    </location>
</feature>
<dbReference type="SUPFAM" id="SSF56796">
    <property type="entry name" value="Dehydroquinate synthase-like"/>
    <property type="match status" value="1"/>
</dbReference>
<name>A0A1I7B4P1_9FLAO</name>
<evidence type="ECO:0000256" key="2">
    <source>
        <dbReference type="ARBA" id="ARBA00023002"/>
    </source>
</evidence>
<sequence length="386" mass="42849">MNNFDYYNPTKVVFGKDTYERIASEIALHTKGKNVLITYGGGSIKSNGVYDKVMASLKEYNVLEFGGIEPNPQYETCMKAIKLIQENEIDFVLAVGGGSVIDGTKFIAAGATYAGDPWDVLMRKEGCAFTDSLPFGTVLTLPATGSEMNSGAVISRDELKEKRTMGGPQSFPKFSFLDPTVVATLPKRQIANGITDAFMHTLEQYLTYPTENKLQERIAEGILMTLIETAPKVMEDPSNYEHAANLMWCATMALNGTLRAGVAYDWATHMIGHELTALHGIDHARTLAIIAPRLYEVKFENKKEKLVQYGERVWGATDNKAQDAIVKTKLFFESLGIDTNISDYDTNNADTPKIIRQRFEERGWTALGERGDLTPKEAERIVEMAL</sequence>
<dbReference type="Pfam" id="PF00465">
    <property type="entry name" value="Fe-ADH"/>
    <property type="match status" value="1"/>
</dbReference>